<evidence type="ECO:0000256" key="11">
    <source>
        <dbReference type="PIRSR" id="PIRSR605027-1"/>
    </source>
</evidence>
<dbReference type="CTD" id="9944177"/>
<dbReference type="InParanoid" id="A0A1S0TX18"/>
<dbReference type="UniPathway" id="UPA00378"/>
<evidence type="ECO:0000256" key="14">
    <source>
        <dbReference type="RuleBase" id="RU363127"/>
    </source>
</evidence>
<dbReference type="GO" id="GO:0005975">
    <property type="term" value="P:carbohydrate metabolic process"/>
    <property type="evidence" value="ECO:0007669"/>
    <property type="project" value="TreeGrafter"/>
</dbReference>
<dbReference type="SUPFAM" id="SSF53448">
    <property type="entry name" value="Nucleotide-diphospho-sugar transferases"/>
    <property type="match status" value="1"/>
</dbReference>
<keyword evidence="12 14" id="KW-0464">Manganese</keyword>
<feature type="active site" description="Proton donor/acceptor" evidence="11">
    <location>
        <position position="200"/>
    </location>
</feature>
<feature type="site" description="Interaction with galactose moiety of substrate glycoprotein" evidence="13">
    <location>
        <position position="239"/>
    </location>
</feature>
<keyword evidence="7" id="KW-1133">Transmembrane helix</keyword>
<evidence type="ECO:0000256" key="10">
    <source>
        <dbReference type="ARBA" id="ARBA00047979"/>
    </source>
</evidence>
<dbReference type="Pfam" id="PF03360">
    <property type="entry name" value="Glyco_transf_43"/>
    <property type="match status" value="1"/>
</dbReference>
<dbReference type="Gene3D" id="3.90.550.10">
    <property type="entry name" value="Spore Coat Polysaccharide Biosynthesis Protein SpsA, Chain A"/>
    <property type="match status" value="1"/>
</dbReference>
<reference evidence="15" key="1">
    <citation type="submission" date="2012-04" db="EMBL/GenBank/DDBJ databases">
        <title>The Genome Sequence of Loa loa.</title>
        <authorList>
            <consortium name="The Broad Institute Genome Sequencing Platform"/>
            <consortium name="Broad Institute Genome Sequencing Center for Infectious Disease"/>
            <person name="Nutman T.B."/>
            <person name="Fink D.L."/>
            <person name="Russ C."/>
            <person name="Young S."/>
            <person name="Zeng Q."/>
            <person name="Gargeya S."/>
            <person name="Alvarado L."/>
            <person name="Berlin A."/>
            <person name="Chapman S.B."/>
            <person name="Chen Z."/>
            <person name="Freedman E."/>
            <person name="Gellesch M."/>
            <person name="Goldberg J."/>
            <person name="Griggs A."/>
            <person name="Gujja S."/>
            <person name="Heilman E.R."/>
            <person name="Heiman D."/>
            <person name="Howarth C."/>
            <person name="Mehta T."/>
            <person name="Neiman D."/>
            <person name="Pearson M."/>
            <person name="Roberts A."/>
            <person name="Saif S."/>
            <person name="Shea T."/>
            <person name="Shenoy N."/>
            <person name="Sisk P."/>
            <person name="Stolte C."/>
            <person name="Sykes S."/>
            <person name="White J."/>
            <person name="Yandava C."/>
            <person name="Haas B."/>
            <person name="Henn M.R."/>
            <person name="Nusbaum C."/>
            <person name="Birren B."/>
        </authorList>
    </citation>
    <scope>NUCLEOTIDE SEQUENCE [LARGE SCALE GENOMIC DNA]</scope>
</reference>
<gene>
    <name evidence="15" type="ORF">LOAG_06760</name>
</gene>
<dbReference type="EC" id="2.4.1.135" evidence="3 14"/>
<keyword evidence="12 14" id="KW-0479">Metal-binding</keyword>
<dbReference type="GO" id="GO:0046872">
    <property type="term" value="F:metal ion binding"/>
    <property type="evidence" value="ECO:0007669"/>
    <property type="project" value="UniProtKB-KW"/>
</dbReference>
<dbReference type="RefSeq" id="XP_003142344.1">
    <property type="nucleotide sequence ID" value="XM_003142296.1"/>
</dbReference>
<keyword evidence="5" id="KW-0812">Transmembrane</keyword>
<evidence type="ECO:0000256" key="1">
    <source>
        <dbReference type="ARBA" id="ARBA00004606"/>
    </source>
</evidence>
<keyword evidence="8" id="KW-0472">Membrane</keyword>
<evidence type="ECO:0000256" key="7">
    <source>
        <dbReference type="ARBA" id="ARBA00022989"/>
    </source>
</evidence>
<feature type="binding site" evidence="12">
    <location>
        <position position="114"/>
    </location>
    <ligand>
        <name>Mn(2+)</name>
        <dbReference type="ChEBI" id="CHEBI:29035"/>
    </ligand>
</feature>
<dbReference type="KEGG" id="loa:LOAG_06760"/>
<dbReference type="PANTHER" id="PTHR10896:SF30">
    <property type="entry name" value="GALACTOSYLGALACTOSYLXYLOSYLPROTEIN 3-BETA-GLUCURONOSYLTRANSFERASE"/>
    <property type="match status" value="1"/>
</dbReference>
<dbReference type="OrthoDB" id="675023at2759"/>
<keyword evidence="14" id="KW-0333">Golgi apparatus</keyword>
<evidence type="ECO:0000256" key="3">
    <source>
        <dbReference type="ARBA" id="ARBA00012641"/>
    </source>
</evidence>
<comment type="catalytic activity">
    <reaction evidence="10 14">
        <text>3-O-(beta-D-galactosyl-(1-&gt;3)-beta-D-galactosyl-(1-&gt;4)-beta-D-xylosyl)-L-seryl-[protein] + UDP-alpha-D-glucuronate = 3-O-(beta-D-GlcA-(1-&gt;3)-beta-D-Gal-(1-&gt;3)-beta-D-Gal-(1-&gt;4)-beta-D-Xyl)-L-seryl-[protein] + UDP + H(+)</text>
        <dbReference type="Rhea" id="RHEA:24168"/>
        <dbReference type="Rhea" id="RHEA-COMP:12571"/>
        <dbReference type="Rhea" id="RHEA-COMP:12573"/>
        <dbReference type="ChEBI" id="CHEBI:15378"/>
        <dbReference type="ChEBI" id="CHEBI:58052"/>
        <dbReference type="ChEBI" id="CHEBI:58223"/>
        <dbReference type="ChEBI" id="CHEBI:132090"/>
        <dbReference type="ChEBI" id="CHEBI:132093"/>
        <dbReference type="EC" id="2.4.1.135"/>
    </reaction>
</comment>
<comment type="pathway">
    <text evidence="14">Protein modification; protein glycosylation.</text>
</comment>
<evidence type="ECO:0000256" key="6">
    <source>
        <dbReference type="ARBA" id="ARBA00022968"/>
    </source>
</evidence>
<dbReference type="OMA" id="GWQTIYA"/>
<organism evidence="15">
    <name type="scientific">Loa loa</name>
    <name type="common">Eye worm</name>
    <name type="synonym">Filaria loa</name>
    <dbReference type="NCBI Taxonomy" id="7209"/>
    <lineage>
        <taxon>Eukaryota</taxon>
        <taxon>Metazoa</taxon>
        <taxon>Ecdysozoa</taxon>
        <taxon>Nematoda</taxon>
        <taxon>Chromadorea</taxon>
        <taxon>Rhabditida</taxon>
        <taxon>Spirurina</taxon>
        <taxon>Spiruromorpha</taxon>
        <taxon>Filarioidea</taxon>
        <taxon>Onchocercidae</taxon>
        <taxon>Loa</taxon>
    </lineage>
</organism>
<protein>
    <recommendedName>
        <fullName evidence="3 14">Galactosylgalactosylxylosylprotein 3-beta-glucuronosyltransferase</fullName>
        <ecNumber evidence="3 14">2.4.1.135</ecNumber>
    </recommendedName>
</protein>
<dbReference type="GO" id="GO:0015018">
    <property type="term" value="F:galactosylgalactosylxylosylprotein 3-beta-glucuronosyltransferase activity"/>
    <property type="evidence" value="ECO:0007669"/>
    <property type="project" value="UniProtKB-UniRule"/>
</dbReference>
<keyword evidence="4 14" id="KW-0808">Transferase</keyword>
<proteinExistence type="inferred from homology"/>
<dbReference type="GO" id="GO:0050650">
    <property type="term" value="P:chondroitin sulfate proteoglycan biosynthetic process"/>
    <property type="evidence" value="ECO:0007669"/>
    <property type="project" value="TreeGrafter"/>
</dbReference>
<evidence type="ECO:0000313" key="15">
    <source>
        <dbReference type="EMBL" id="EFO21724.1"/>
    </source>
</evidence>
<keyword evidence="6 14" id="KW-0735">Signal-anchor</keyword>
<evidence type="ECO:0000256" key="12">
    <source>
        <dbReference type="PIRSR" id="PIRSR605027-3"/>
    </source>
</evidence>
<evidence type="ECO:0000256" key="2">
    <source>
        <dbReference type="ARBA" id="ARBA00007706"/>
    </source>
</evidence>
<name>A0A1S0TX18_LOALO</name>
<evidence type="ECO:0000256" key="8">
    <source>
        <dbReference type="ARBA" id="ARBA00023136"/>
    </source>
</evidence>
<comment type="cofactor">
    <cofactor evidence="12 14">
        <name>Mn(2+)</name>
        <dbReference type="ChEBI" id="CHEBI:29035"/>
    </cofactor>
</comment>
<feature type="site" description="Interaction with galactose moiety of substrate glycoprotein" evidence="13">
    <location>
        <position position="146"/>
    </location>
</feature>
<dbReference type="GO" id="GO:0000139">
    <property type="term" value="C:Golgi membrane"/>
    <property type="evidence" value="ECO:0007669"/>
    <property type="project" value="UniProtKB-SubCell"/>
</dbReference>
<evidence type="ECO:0000256" key="9">
    <source>
        <dbReference type="ARBA" id="ARBA00023180"/>
    </source>
</evidence>
<keyword evidence="9" id="KW-0325">Glycoprotein</keyword>
<evidence type="ECO:0000256" key="5">
    <source>
        <dbReference type="ARBA" id="ARBA00022692"/>
    </source>
</evidence>
<evidence type="ECO:0000256" key="13">
    <source>
        <dbReference type="PIRSR" id="PIRSR605027-4"/>
    </source>
</evidence>
<sequence>MQHFNYQNSSNRTIIVITPTYLRLARLADMTRLSQTLMHVSQLIWIIVEDAIHVSLSVKQLLDRSGLEYYYLAVKRRPGIPARGWTGRDAGLNFVRKRFASMGNKAVVYFADDDNAYDVRLFNRYIRNVEKIGVWAVGLVAYNAVEAPKVLNEKVVGWQTIYAPKRKWGFDMAGFAVNLELLLQHPKAGWGRKCREHSPEPCLMNHLNVSWNDLTPFGVDSWPRDILVWHTKTIVNIRNTNTYGYNAEICLLKLLKKFTIHKSGPAIDF</sequence>
<evidence type="ECO:0000256" key="4">
    <source>
        <dbReference type="ARBA" id="ARBA00022679"/>
    </source>
</evidence>
<dbReference type="GeneID" id="9944177"/>
<comment type="similarity">
    <text evidence="2 14">Belongs to the glycosyltransferase 43 family.</text>
</comment>
<comment type="subcellular location">
    <subcellularLocation>
        <location evidence="14">Golgi apparatus membrane</location>
        <topology evidence="14">Single-pass type II membrane protein</topology>
    </subcellularLocation>
    <subcellularLocation>
        <location evidence="1">Membrane</location>
        <topology evidence="1">Single-pass type II membrane protein</topology>
    </subcellularLocation>
</comment>
<accession>A0A1S0TX18</accession>
<dbReference type="PANTHER" id="PTHR10896">
    <property type="entry name" value="GALACTOSYLGALACTOSYLXYLOSYLPROTEIN 3-BETA-GLUCURONOSYLTRANSFERASE BETA-1,3-GLUCURONYLTRANSFERASE"/>
    <property type="match status" value="1"/>
</dbReference>
<dbReference type="AlphaFoldDB" id="A0A1S0TX18"/>
<dbReference type="InterPro" id="IPR005027">
    <property type="entry name" value="Glyco_trans_43"/>
</dbReference>
<dbReference type="EMBL" id="JH712074">
    <property type="protein sequence ID" value="EFO21724.1"/>
    <property type="molecule type" value="Genomic_DNA"/>
</dbReference>
<dbReference type="InterPro" id="IPR029044">
    <property type="entry name" value="Nucleotide-diphossugar_trans"/>
</dbReference>